<gene>
    <name evidence="1" type="ORF">Z959_12895</name>
</gene>
<evidence type="ECO:0000313" key="1">
    <source>
        <dbReference type="EMBL" id="KEI11986.1"/>
    </source>
</evidence>
<comment type="caution">
    <text evidence="1">The sequence shown here is derived from an EMBL/GenBank/DDBJ whole genome shotgun (WGS) entry which is preliminary data.</text>
</comment>
<evidence type="ECO:0000313" key="2">
    <source>
        <dbReference type="Proteomes" id="UP000027770"/>
    </source>
</evidence>
<dbReference type="EMBL" id="JENW01000155">
    <property type="protein sequence ID" value="KEI11986.1"/>
    <property type="molecule type" value="Genomic_DNA"/>
</dbReference>
<accession>A0AA40IS37</accession>
<organism evidence="1 2">
    <name type="scientific">Clostridium novyi B str. ATCC 27606</name>
    <dbReference type="NCBI Taxonomy" id="1443123"/>
    <lineage>
        <taxon>Bacteria</taxon>
        <taxon>Bacillati</taxon>
        <taxon>Bacillota</taxon>
        <taxon>Clostridia</taxon>
        <taxon>Eubacteriales</taxon>
        <taxon>Clostridiaceae</taxon>
        <taxon>Clostridium</taxon>
    </lineage>
</organism>
<sequence>MFTNANVCYGQTPYTNNYINSGGYQIKISNQSGLTITLKLTYSLGGTTNEVTSPNIEYGSEYSAPLPDKSSRITITIYDNSDPENPTIIYKIPLFYPRNACYLVSGTGVSSTVKEVSCSSLGSSNNTCSNCCCCCCCMCNYKQ</sequence>
<name>A0AA40IS37_CLONO</name>
<proteinExistence type="predicted"/>
<dbReference type="RefSeq" id="WP_039222294.1">
    <property type="nucleotide sequence ID" value="NZ_JENW01000155.1"/>
</dbReference>
<dbReference type="AlphaFoldDB" id="A0AA40IS37"/>
<keyword evidence="2" id="KW-1185">Reference proteome</keyword>
<protein>
    <submittedName>
        <fullName evidence="1">Uncharacterized protein</fullName>
    </submittedName>
</protein>
<dbReference type="Proteomes" id="UP000027770">
    <property type="component" value="Unassembled WGS sequence"/>
</dbReference>
<reference evidence="1 2" key="1">
    <citation type="submission" date="2014-02" db="EMBL/GenBank/DDBJ databases">
        <title>Plasmidome dynamics in the species complex Clostridium novyi sensu lato converts strains of independent lineages into distinctly different pathogens.</title>
        <authorList>
            <person name="Skarin H."/>
            <person name="Segerman B."/>
        </authorList>
    </citation>
    <scope>NUCLEOTIDE SEQUENCE [LARGE SCALE GENOMIC DNA]</scope>
    <source>
        <strain evidence="1 2">ATCC 27606</strain>
    </source>
</reference>